<dbReference type="PROSITE" id="PS51257">
    <property type="entry name" value="PROKAR_LIPOPROTEIN"/>
    <property type="match status" value="1"/>
</dbReference>
<sequence length="166" mass="17716">MKLTLPLALAATLALGSCASIVSKSRYPVAISSAPAGATFSIVNREGREVASGVAPTAVTLKSGSSYFQREKYTITFRLEGYEEKVMKLEADVNGWYFGNLVFGGAIGMLIVDPLTGAMYRISEKELQGALLPLGQGLAAPDENLLRVMSLDEVPTSLRSKMVPVQ</sequence>
<gene>
    <name evidence="2" type="ORF">HW554_03060</name>
</gene>
<feature type="signal peptide" evidence="1">
    <location>
        <begin position="1"/>
        <end position="19"/>
    </location>
</feature>
<evidence type="ECO:0008006" key="4">
    <source>
        <dbReference type="Google" id="ProtNLM"/>
    </source>
</evidence>
<evidence type="ECO:0000256" key="1">
    <source>
        <dbReference type="SAM" id="SignalP"/>
    </source>
</evidence>
<dbReference type="RefSeq" id="WP_176906882.1">
    <property type="nucleotide sequence ID" value="NZ_JABKAU010000004.1"/>
</dbReference>
<organism evidence="2 3">
    <name type="scientific">Hymenobacter lapidiphilus</name>
    <dbReference type="NCBI Taxonomy" id="2608003"/>
    <lineage>
        <taxon>Bacteria</taxon>
        <taxon>Pseudomonadati</taxon>
        <taxon>Bacteroidota</taxon>
        <taxon>Cytophagia</taxon>
        <taxon>Cytophagales</taxon>
        <taxon>Hymenobacteraceae</taxon>
        <taxon>Hymenobacter</taxon>
    </lineage>
</organism>
<accession>A0A7Y7PLU6</accession>
<comment type="caution">
    <text evidence="2">The sequence shown here is derived from an EMBL/GenBank/DDBJ whole genome shotgun (WGS) entry which is preliminary data.</text>
</comment>
<reference evidence="2 3" key="1">
    <citation type="submission" date="2020-05" db="EMBL/GenBank/DDBJ databases">
        <title>Hymenobacter terrestris sp. nov. and Hymenobacter lapidiphilus sp. nov., isolated from regoliths in Antarctica.</title>
        <authorList>
            <person name="Sedlacek I."/>
            <person name="Pantucek R."/>
            <person name="Zeman M."/>
            <person name="Holochova P."/>
            <person name="Kralova S."/>
            <person name="Stankova E."/>
            <person name="Sedo O."/>
            <person name="Micenkova L."/>
            <person name="Svec P."/>
            <person name="Gupta V."/>
            <person name="Sood U."/>
            <person name="Korpole U.S."/>
            <person name="Lal R."/>
        </authorList>
    </citation>
    <scope>NUCLEOTIDE SEQUENCE [LARGE SCALE GENOMIC DNA]</scope>
    <source>
        <strain evidence="2 3">P5342</strain>
    </source>
</reference>
<feature type="chain" id="PRO_5031017585" description="PEGA domain-containing protein" evidence="1">
    <location>
        <begin position="20"/>
        <end position="166"/>
    </location>
</feature>
<dbReference type="AlphaFoldDB" id="A0A7Y7PLU6"/>
<keyword evidence="3" id="KW-1185">Reference proteome</keyword>
<keyword evidence="1" id="KW-0732">Signal</keyword>
<protein>
    <recommendedName>
        <fullName evidence="4">PEGA domain-containing protein</fullName>
    </recommendedName>
</protein>
<dbReference type="Proteomes" id="UP000565521">
    <property type="component" value="Unassembled WGS sequence"/>
</dbReference>
<name>A0A7Y7PLU6_9BACT</name>
<evidence type="ECO:0000313" key="3">
    <source>
        <dbReference type="Proteomes" id="UP000565521"/>
    </source>
</evidence>
<dbReference type="EMBL" id="JABKAU010000004">
    <property type="protein sequence ID" value="NVO30175.1"/>
    <property type="molecule type" value="Genomic_DNA"/>
</dbReference>
<proteinExistence type="predicted"/>
<evidence type="ECO:0000313" key="2">
    <source>
        <dbReference type="EMBL" id="NVO30175.1"/>
    </source>
</evidence>